<accession>A0A2W5X488</accession>
<comment type="caution">
    <text evidence="2">The sequence shown here is derived from an EMBL/GenBank/DDBJ whole genome shotgun (WGS) entry which is preliminary data.</text>
</comment>
<organism evidence="2 3">
    <name type="scientific">Xylanimonas oleitrophica</name>
    <dbReference type="NCBI Taxonomy" id="2607479"/>
    <lineage>
        <taxon>Bacteria</taxon>
        <taxon>Bacillati</taxon>
        <taxon>Actinomycetota</taxon>
        <taxon>Actinomycetes</taxon>
        <taxon>Micrococcales</taxon>
        <taxon>Promicromonosporaceae</taxon>
        <taxon>Xylanimonas</taxon>
    </lineage>
</organism>
<feature type="compositionally biased region" description="Low complexity" evidence="1">
    <location>
        <begin position="207"/>
        <end position="232"/>
    </location>
</feature>
<protein>
    <submittedName>
        <fullName evidence="2">Uncharacterized protein</fullName>
    </submittedName>
</protein>
<dbReference type="AlphaFoldDB" id="A0A2W5X488"/>
<name>A0A2W5X488_9MICO</name>
<reference evidence="2 3" key="1">
    <citation type="submission" date="2018-06" db="EMBL/GenBank/DDBJ databases">
        <title>Whole genome sequencing of a novel hydrocarbon degrading bacterial strain, PW21 isolated from oil contaminated produced water sample.</title>
        <authorList>
            <person name="Nagkirti P."/>
            <person name="Shaikh A."/>
            <person name="Gowdaman V."/>
            <person name="Engineer A.E."/>
            <person name="Dagar S."/>
            <person name="Dhakephalkar P.K."/>
        </authorList>
    </citation>
    <scope>NUCLEOTIDE SEQUENCE [LARGE SCALE GENOMIC DNA]</scope>
    <source>
        <strain evidence="2 3">PW21</strain>
    </source>
</reference>
<proteinExistence type="predicted"/>
<feature type="region of interest" description="Disordered" evidence="1">
    <location>
        <begin position="172"/>
        <end position="245"/>
    </location>
</feature>
<gene>
    <name evidence="2" type="ORF">DNL40_02575</name>
</gene>
<keyword evidence="3" id="KW-1185">Reference proteome</keyword>
<dbReference type="Proteomes" id="UP000248783">
    <property type="component" value="Unassembled WGS sequence"/>
</dbReference>
<evidence type="ECO:0000313" key="3">
    <source>
        <dbReference type="Proteomes" id="UP000248783"/>
    </source>
</evidence>
<evidence type="ECO:0000256" key="1">
    <source>
        <dbReference type="SAM" id="MobiDB-lite"/>
    </source>
</evidence>
<dbReference type="EMBL" id="QKWH01000001">
    <property type="protein sequence ID" value="PZR55275.1"/>
    <property type="molecule type" value="Genomic_DNA"/>
</dbReference>
<sequence length="366" mass="39344">MPMAREYAQLRPAMWADDDYTDLSFGAQWLYEYLLTSPSLTFAGVADWRPGRIAQAAKDATPAFVEAAAGELQAGQFILIDRTTEEVLIRSFAKHDGLLKQPKMAVAFAKAVEAMSSKTLRQVLVGQLVRLRKSAPDLRAWDVPAVSELLDRRALSFDEGAAVLAESNPTVYPSVYPSGSPSGSAMPEGTGSTSGYPPVSPAPTPAPQHQAPQRSTTSGQGAADAATTTARKPAAKRGTRIPDPFPVTTEMVAWARAECPGLDHKRVTDAFVDYWRAKPGHQGIKLDWVATWRNWLRREAESQGFRPGPASVSAAAAGARPVSEVDPYGFGPGIRCAHGTTFHDPECERCEAEKAARRAARKAGGA</sequence>
<evidence type="ECO:0000313" key="2">
    <source>
        <dbReference type="EMBL" id="PZR55275.1"/>
    </source>
</evidence>
<feature type="compositionally biased region" description="Low complexity" evidence="1">
    <location>
        <begin position="172"/>
        <end position="184"/>
    </location>
</feature>